<evidence type="ECO:0000256" key="1">
    <source>
        <dbReference type="SAM" id="MobiDB-lite"/>
    </source>
</evidence>
<evidence type="ECO:0000313" key="4">
    <source>
        <dbReference type="Proteomes" id="UP000710385"/>
    </source>
</evidence>
<feature type="compositionally biased region" description="Low complexity" evidence="1">
    <location>
        <begin position="263"/>
        <end position="296"/>
    </location>
</feature>
<dbReference type="Pfam" id="PF00932">
    <property type="entry name" value="LTD"/>
    <property type="match status" value="1"/>
</dbReference>
<dbReference type="PROSITE" id="PS51841">
    <property type="entry name" value="LTD"/>
    <property type="match status" value="1"/>
</dbReference>
<dbReference type="Proteomes" id="UP000710385">
    <property type="component" value="Unassembled WGS sequence"/>
</dbReference>
<feature type="domain" description="LTD" evidence="2">
    <location>
        <begin position="42"/>
        <end position="182"/>
    </location>
</feature>
<organism evidence="3 4">
    <name type="scientific">candidate division WWE3 bacterium</name>
    <dbReference type="NCBI Taxonomy" id="2053526"/>
    <lineage>
        <taxon>Bacteria</taxon>
        <taxon>Katanobacteria</taxon>
    </lineage>
</organism>
<name>A0A928TUU3_UNCKA</name>
<accession>A0A928TUU3</accession>
<feature type="compositionally biased region" description="Polar residues" evidence="1">
    <location>
        <begin position="238"/>
        <end position="252"/>
    </location>
</feature>
<comment type="caution">
    <text evidence="3">The sequence shown here is derived from an EMBL/GenBank/DDBJ whole genome shotgun (WGS) entry which is preliminary data.</text>
</comment>
<proteinExistence type="predicted"/>
<dbReference type="SUPFAM" id="SSF74853">
    <property type="entry name" value="Lamin A/C globular tail domain"/>
    <property type="match status" value="1"/>
</dbReference>
<reference evidence="3" key="1">
    <citation type="submission" date="2020-05" db="EMBL/GenBank/DDBJ databases">
        <title>High-Quality Genomes of Partial-Nitritation/Anammox System by Hierarchical Clustering Based Hybrid Assembly.</title>
        <authorList>
            <person name="Liu L."/>
            <person name="Wang Y."/>
            <person name="Che Y."/>
            <person name="Chen Y."/>
            <person name="Xia Y."/>
            <person name="Luo R."/>
            <person name="Cheng S.H."/>
            <person name="Zheng C."/>
            <person name="Zhang T."/>
        </authorList>
    </citation>
    <scope>NUCLEOTIDE SEQUENCE</scope>
    <source>
        <strain evidence="3">H1_PAT1</strain>
    </source>
</reference>
<feature type="region of interest" description="Disordered" evidence="1">
    <location>
        <begin position="235"/>
        <end position="254"/>
    </location>
</feature>
<dbReference type="AlphaFoldDB" id="A0A928TUU3"/>
<feature type="region of interest" description="Disordered" evidence="1">
    <location>
        <begin position="263"/>
        <end position="300"/>
    </location>
</feature>
<dbReference type="Gene3D" id="2.60.40.1260">
    <property type="entry name" value="Lamin Tail domain"/>
    <property type="match status" value="1"/>
</dbReference>
<dbReference type="InterPro" id="IPR036415">
    <property type="entry name" value="Lamin_tail_dom_sf"/>
</dbReference>
<dbReference type="EMBL" id="JABTTY010000001">
    <property type="protein sequence ID" value="MBE7525300.1"/>
    <property type="molecule type" value="Genomic_DNA"/>
</dbReference>
<sequence length="769" mass="81398">MPYRHLHDARLLQRGRMKQRRQRRAALVLASLLISHGGIIAAPLPVAAEESAIVIIQEVAWAGSILSASDEWIELANIGNATATIGGWSLAGAGQNGRVIFFPEDASIPPHGTFIVANYAAEETNSALSVLIDLATTTMSLSNTAFGIVLNNADGMFVDAAGNGAAPPAGTSDPRASMIRVATSTGADAWMTAATSTGFKEGVTDAGTPGYCDFCSLLLSLWAEEAAAILNKAETRTDSIQSNENASTSTETAVFPFRTTTETEPAALPASTAGISSASSATTPSATTQPSSLSPANAPLATPPPMHISLNEAISNPLAGPEWIELALAYDIQRTDRPLELWDASGRIATIPKETPVTIPGFLIVTLSSARLNNAGDELSLRETHGTVLERTTIPKLGKGESWAKDRQGEWRVTPLLTPAMENLFLDEPEETAEANERTKANITPTQAFASDATALTSTALQESSNVPLRGADEASQLAPSSLSAGLDAVLQAALLANEQAFAPKSSRAKPASAAKGEIINTYPFESMFDSDLNGARVRVTGIVGSVAKLLGASSHTFILENEDGRGLIVYLPSHLNVPAYGSVVSVAGTLNATYRGPELRMKKTDVWMTLAKEGTVVPRIVDLLAPGAEDAWSLVSVEGTVRDIKSASFVLGTDEGIDVTIGIPAAAGYRIARLTKQDRLRVTGLLDIRKDHPTIIPRRPEDIELIHHAPESIAAPVEPKSQSRFPDWAPFGAAAGAIAVTGFSKRFREFLKRKRLQMLVEKARVASL</sequence>
<protein>
    <submittedName>
        <fullName evidence="3">Lamin tail domain-containing protein</fullName>
    </submittedName>
</protein>
<evidence type="ECO:0000313" key="3">
    <source>
        <dbReference type="EMBL" id="MBE7525300.1"/>
    </source>
</evidence>
<evidence type="ECO:0000259" key="2">
    <source>
        <dbReference type="PROSITE" id="PS51841"/>
    </source>
</evidence>
<dbReference type="InterPro" id="IPR001322">
    <property type="entry name" value="Lamin_tail_dom"/>
</dbReference>
<gene>
    <name evidence="3" type="ORF">HS096_02855</name>
</gene>